<protein>
    <submittedName>
        <fullName evidence="1">Uncharacterized protein</fullName>
    </submittedName>
</protein>
<name>A0A8J2KI41_9HEXA</name>
<evidence type="ECO:0000313" key="2">
    <source>
        <dbReference type="Proteomes" id="UP000708208"/>
    </source>
</evidence>
<comment type="caution">
    <text evidence="1">The sequence shown here is derived from an EMBL/GenBank/DDBJ whole genome shotgun (WGS) entry which is preliminary data.</text>
</comment>
<accession>A0A8J2KI41</accession>
<reference evidence="1" key="1">
    <citation type="submission" date="2021-06" db="EMBL/GenBank/DDBJ databases">
        <authorList>
            <person name="Hodson N. C."/>
            <person name="Mongue J. A."/>
            <person name="Jaron S. K."/>
        </authorList>
    </citation>
    <scope>NUCLEOTIDE SEQUENCE</scope>
</reference>
<keyword evidence="2" id="KW-1185">Reference proteome</keyword>
<gene>
    <name evidence="1" type="ORF">AFUS01_LOCUS27975</name>
</gene>
<dbReference type="EMBL" id="CAJVCH010393165">
    <property type="protein sequence ID" value="CAG7817403.1"/>
    <property type="molecule type" value="Genomic_DNA"/>
</dbReference>
<dbReference type="Proteomes" id="UP000708208">
    <property type="component" value="Unassembled WGS sequence"/>
</dbReference>
<evidence type="ECO:0000313" key="1">
    <source>
        <dbReference type="EMBL" id="CAG7817403.1"/>
    </source>
</evidence>
<dbReference type="AlphaFoldDB" id="A0A8J2KI41"/>
<sequence length="348" mass="40944">MSKWFNRIGMDIIRERNPDLEEIEEAASENIESSAEMESLNKSQIQRLISQQSDRIGFREFQGKSAVWTRFKRIVVDGNLEVNFVQCNNCRRYCTLDIEYYAASIFDPAYRKLKFLDTETKNSAILEIENSIFDILLLFGKEFDGSAHISERIIENSNLIRKYHNEVHICIDQEFYTPFEIISKIFYQLRRLASIPEVVSINATVVYPFNYDEQVLEELKISFTKTLNIKVVGFLNRDIAIAYNHFNQNRVEIKSRTILTVHCNSRVLAFSLFQISQDPHQLEIVWTAQSLIHGIYDGFRDALLKFCVNKFRQYFQEDLQEHDLKKPVPLRCWRVKKLENLRKQNAGT</sequence>
<proteinExistence type="predicted"/>
<organism evidence="1 2">
    <name type="scientific">Allacma fusca</name>
    <dbReference type="NCBI Taxonomy" id="39272"/>
    <lineage>
        <taxon>Eukaryota</taxon>
        <taxon>Metazoa</taxon>
        <taxon>Ecdysozoa</taxon>
        <taxon>Arthropoda</taxon>
        <taxon>Hexapoda</taxon>
        <taxon>Collembola</taxon>
        <taxon>Symphypleona</taxon>
        <taxon>Sminthuridae</taxon>
        <taxon>Allacma</taxon>
    </lineage>
</organism>